<evidence type="ECO:0000256" key="2">
    <source>
        <dbReference type="SAM" id="Phobius"/>
    </source>
</evidence>
<evidence type="ECO:0000313" key="4">
    <source>
        <dbReference type="Proteomes" id="UP000789342"/>
    </source>
</evidence>
<feature type="region of interest" description="Disordered" evidence="1">
    <location>
        <begin position="64"/>
        <end position="149"/>
    </location>
</feature>
<feature type="compositionally biased region" description="Basic and acidic residues" evidence="1">
    <location>
        <begin position="391"/>
        <end position="401"/>
    </location>
</feature>
<evidence type="ECO:0000313" key="3">
    <source>
        <dbReference type="EMBL" id="CAG8484611.1"/>
    </source>
</evidence>
<reference evidence="3" key="1">
    <citation type="submission" date="2021-06" db="EMBL/GenBank/DDBJ databases">
        <authorList>
            <person name="Kallberg Y."/>
            <person name="Tangrot J."/>
            <person name="Rosling A."/>
        </authorList>
    </citation>
    <scope>NUCLEOTIDE SEQUENCE</scope>
    <source>
        <strain evidence="3">CL551</strain>
    </source>
</reference>
<feature type="region of interest" description="Disordered" evidence="1">
    <location>
        <begin position="332"/>
        <end position="401"/>
    </location>
</feature>
<feature type="compositionally biased region" description="Polar residues" evidence="1">
    <location>
        <begin position="191"/>
        <end position="205"/>
    </location>
</feature>
<feature type="compositionally biased region" description="Basic and acidic residues" evidence="1">
    <location>
        <begin position="339"/>
        <end position="354"/>
    </location>
</feature>
<feature type="compositionally biased region" description="Basic and acidic residues" evidence="1">
    <location>
        <begin position="73"/>
        <end position="89"/>
    </location>
</feature>
<keyword evidence="4" id="KW-1185">Reference proteome</keyword>
<keyword evidence="2" id="KW-1133">Transmembrane helix</keyword>
<feature type="region of interest" description="Disordered" evidence="1">
    <location>
        <begin position="186"/>
        <end position="205"/>
    </location>
</feature>
<sequence length="401" mass="45734">MSEAWLWFAKYYPSKPLEVLLVFLLVLEILGALVLLLEGNTIDSNDSSDVPDQDNTREISRSLVNTTSSETNSDNHLERTENSSDHISDDSPETNFNDSSKQINLRCDGSKTRTKDIDIPASGISDITSNPDKHQEETKSRVTNSSPTTTTYTKLKLLKEKEVDDFFDLLEKERISNIMRERNRKKKFQCESPSQEAYSVSQNTASMSHGWKNEQGLIREMILSKKEKHMTEISANLIRPNNETSITPSILAMSRLSPDNGDIISLYKNACNAEVGAIKANQEEILHWCFYARKFKSMYKDFMVNNKVEEKKAKGQVEICEETLEERPIGPEKYLLDVSNDRDSGYECDFKDVYDNDEDDSQTSSPENGRHEAMTSPKYPKTQGKFSPPENGRHEKLQQNQ</sequence>
<accession>A0A9N8WBZ3</accession>
<gene>
    <name evidence="3" type="ORF">AMORRO_LOCUS2476</name>
</gene>
<feature type="compositionally biased region" description="Basic and acidic residues" evidence="1">
    <location>
        <begin position="108"/>
        <end position="118"/>
    </location>
</feature>
<dbReference type="AlphaFoldDB" id="A0A9N8WBZ3"/>
<protein>
    <submittedName>
        <fullName evidence="3">5655_t:CDS:1</fullName>
    </submittedName>
</protein>
<feature type="compositionally biased region" description="Basic and acidic residues" evidence="1">
    <location>
        <begin position="131"/>
        <end position="140"/>
    </location>
</feature>
<evidence type="ECO:0000256" key="1">
    <source>
        <dbReference type="SAM" id="MobiDB-lite"/>
    </source>
</evidence>
<name>A0A9N8WBZ3_9GLOM</name>
<feature type="compositionally biased region" description="Polar residues" evidence="1">
    <location>
        <begin position="93"/>
        <end position="103"/>
    </location>
</feature>
<comment type="caution">
    <text evidence="3">The sequence shown here is derived from an EMBL/GenBank/DDBJ whole genome shotgun (WGS) entry which is preliminary data.</text>
</comment>
<feature type="transmembrane region" description="Helical" evidence="2">
    <location>
        <begin position="20"/>
        <end position="37"/>
    </location>
</feature>
<keyword evidence="2" id="KW-0472">Membrane</keyword>
<dbReference type="EMBL" id="CAJVPV010001050">
    <property type="protein sequence ID" value="CAG8484611.1"/>
    <property type="molecule type" value="Genomic_DNA"/>
</dbReference>
<dbReference type="Proteomes" id="UP000789342">
    <property type="component" value="Unassembled WGS sequence"/>
</dbReference>
<organism evidence="3 4">
    <name type="scientific">Acaulospora morrowiae</name>
    <dbReference type="NCBI Taxonomy" id="94023"/>
    <lineage>
        <taxon>Eukaryota</taxon>
        <taxon>Fungi</taxon>
        <taxon>Fungi incertae sedis</taxon>
        <taxon>Mucoromycota</taxon>
        <taxon>Glomeromycotina</taxon>
        <taxon>Glomeromycetes</taxon>
        <taxon>Diversisporales</taxon>
        <taxon>Acaulosporaceae</taxon>
        <taxon>Acaulospora</taxon>
    </lineage>
</organism>
<keyword evidence="2" id="KW-0812">Transmembrane</keyword>
<proteinExistence type="predicted"/>